<dbReference type="Pfam" id="PF09899">
    <property type="entry name" value="DUF2126"/>
    <property type="match status" value="1"/>
</dbReference>
<comment type="caution">
    <text evidence="2">The sequence shown here is derived from an EMBL/GenBank/DDBJ whole genome shotgun (WGS) entry which is preliminary data.</text>
</comment>
<keyword evidence="3" id="KW-1185">Reference proteome</keyword>
<dbReference type="SMART" id="SM00460">
    <property type="entry name" value="TGc"/>
    <property type="match status" value="1"/>
</dbReference>
<dbReference type="Pfam" id="PF01841">
    <property type="entry name" value="Transglut_core"/>
    <property type="match status" value="1"/>
</dbReference>
<dbReference type="PANTHER" id="PTHR33490">
    <property type="entry name" value="BLR5614 PROTEIN-RELATED"/>
    <property type="match status" value="1"/>
</dbReference>
<dbReference type="AlphaFoldDB" id="A0A317DWQ2"/>
<evidence type="ECO:0000313" key="3">
    <source>
        <dbReference type="Proteomes" id="UP000246077"/>
    </source>
</evidence>
<dbReference type="SUPFAM" id="SSF54001">
    <property type="entry name" value="Cysteine proteinases"/>
    <property type="match status" value="1"/>
</dbReference>
<evidence type="ECO:0000313" key="2">
    <source>
        <dbReference type="EMBL" id="PWR18961.1"/>
    </source>
</evidence>
<organism evidence="2 3">
    <name type="scientific">Zavarzinia compransoris</name>
    <dbReference type="NCBI Taxonomy" id="1264899"/>
    <lineage>
        <taxon>Bacteria</taxon>
        <taxon>Pseudomonadati</taxon>
        <taxon>Pseudomonadota</taxon>
        <taxon>Alphaproteobacteria</taxon>
        <taxon>Rhodospirillales</taxon>
        <taxon>Zavarziniaceae</taxon>
        <taxon>Zavarzinia</taxon>
    </lineage>
</organism>
<sequence length="1107" mass="125202">MTIRVALNHKTTYKYDRLVNLGPQTIRLRPAPHCRTPVTGYSLRLTPSVHFLNWQQDPQSNYLARVVFPEKTREFEVEVDLVAELAIINPFDFFLEKTAERAPFTYEPKLAHELKPYLEIEPAGPELAAILAKVDRRERGTVDFLVDLNRLVHRHVSYVIRMEPGVQTPEETLTLKKGSCRDSAWLLVHMLRHLKLAARFVSGYLIQLAPDVKSLDGPSGTEVDFTDLHAWTEVYLPGAGWVGLDPTSGLFAGEGHIPLACSPEPGSAAPITGIVDEAGVEFDFSMKITRIEEAARVTKPYSEEQWEAIVAAGDAVEERLVAGDVRLTMGGEPTFVSIDDFDGPEWNTEALGPTKRGLANTLVRKLKDRYAPGGVLHYGQGKWYPGESLPRWALGCYWRADGEPLWQDQKYLADENVNYGITLERAEDFLQTLAAKLKVSPDNTLAAFEDPWYWMWRERRLPINVDPLENHIEDAEERERMSRVFDKGLDTPTGFVLPLECWMTVEGPLWQAKPWKFRSKRVFLTPGDSPVGYRLPLQSLPWVRPEDYPYHFEEDPFAPRPPLAPAGQSATVTVQVPGRLPVRPLPPPDPRWPTQPAGNFVGVSMPGVIRTALSVEVRNGRLYIFMPPQSYLEAWVDLIARIEETAVELDMPVVLEGYGPPKDWRLRNIMVTPDPGVIEVNIHPSKTWRELVDLTTTLYEDARQTRLASEKFMVDGRHVGTGGGNHIVVGGARPEDSPFLRRPHLLRSLLSYWQNHPSLSYLFSGMFIGPTSQAPRIDEARHDSLYELEIAFRQVPDHTDVPSWLVDRLFRHLLADVTGNTHRSEFCIDKLFSPDSSSGRLGLLELRAFEMPPHARMSCVQQLILRALIAHFWDHPYPPRLVRWGTELHDRFLLPHFVSEDLDDVVADLNQWGVAFERSWLEPHFEFRFPHYGTIHQRGLTLELRQALEPWHVLGEEGMAGGTVRFVDSSVERIQVKVNGMTDGRHAVAVNGYRVPLTNTGREGEYVAAVRFRAWQPASALHPTIPPHGPLVFDIVDEWSGRAIGGCTYHVSHPGGRNFVTAPVNAYEAEGRRLARFFGFGHTPGPMTLGPVEVSREFPLTLDLRRQ</sequence>
<feature type="domain" description="Transglutaminase-like" evidence="1">
    <location>
        <begin position="172"/>
        <end position="248"/>
    </location>
</feature>
<dbReference type="InterPro" id="IPR013589">
    <property type="entry name" value="Bac_transglu_N"/>
</dbReference>
<gene>
    <name evidence="2" type="ORF">DKG75_18500</name>
</gene>
<dbReference type="Gene3D" id="3.10.620.30">
    <property type="match status" value="1"/>
</dbReference>
<dbReference type="Proteomes" id="UP000246077">
    <property type="component" value="Unassembled WGS sequence"/>
</dbReference>
<dbReference type="InterPro" id="IPR018667">
    <property type="entry name" value="DUF2126"/>
</dbReference>
<reference evidence="3" key="1">
    <citation type="submission" date="2018-05" db="EMBL/GenBank/DDBJ databases">
        <title>Zavarzinia sp. HR-AS.</title>
        <authorList>
            <person name="Lee Y."/>
            <person name="Jeon C.O."/>
        </authorList>
    </citation>
    <scope>NUCLEOTIDE SEQUENCE [LARGE SCALE GENOMIC DNA]</scope>
    <source>
        <strain evidence="3">DSM 1231</strain>
    </source>
</reference>
<accession>A0A317DWQ2</accession>
<name>A0A317DWQ2_9PROT</name>
<protein>
    <submittedName>
        <fullName evidence="2">IMP dehydrogenase</fullName>
    </submittedName>
</protein>
<dbReference type="InterPro" id="IPR002931">
    <property type="entry name" value="Transglutaminase-like"/>
</dbReference>
<proteinExistence type="predicted"/>
<evidence type="ECO:0000259" key="1">
    <source>
        <dbReference type="SMART" id="SM00460"/>
    </source>
</evidence>
<dbReference type="PANTHER" id="PTHR33490:SF1">
    <property type="entry name" value="SLL1233 PROTEIN"/>
    <property type="match status" value="1"/>
</dbReference>
<dbReference type="InterPro" id="IPR038765">
    <property type="entry name" value="Papain-like_cys_pep_sf"/>
</dbReference>
<dbReference type="EMBL" id="QGLF01000005">
    <property type="protein sequence ID" value="PWR18961.1"/>
    <property type="molecule type" value="Genomic_DNA"/>
</dbReference>
<dbReference type="OrthoDB" id="9804023at2"/>
<dbReference type="Pfam" id="PF08379">
    <property type="entry name" value="Bact_transglu_N"/>
    <property type="match status" value="1"/>
</dbReference>
<dbReference type="RefSeq" id="WP_109922647.1">
    <property type="nucleotide sequence ID" value="NZ_QGLF01000005.1"/>
</dbReference>